<evidence type="ECO:0000256" key="1">
    <source>
        <dbReference type="ARBA" id="ARBA00004141"/>
    </source>
</evidence>
<keyword evidence="2 6" id="KW-0812">Transmembrane</keyword>
<reference evidence="8" key="1">
    <citation type="submission" date="2021-01" db="UniProtKB">
        <authorList>
            <consortium name="EnsemblMetazoa"/>
        </authorList>
    </citation>
    <scope>IDENTIFICATION</scope>
</reference>
<evidence type="ECO:0000256" key="6">
    <source>
        <dbReference type="SAM" id="Phobius"/>
    </source>
</evidence>
<evidence type="ECO:0000256" key="5">
    <source>
        <dbReference type="ARBA" id="ARBA00023136"/>
    </source>
</evidence>
<proteinExistence type="predicted"/>
<dbReference type="GO" id="GO:0005794">
    <property type="term" value="C:Golgi apparatus"/>
    <property type="evidence" value="ECO:0007669"/>
    <property type="project" value="TreeGrafter"/>
</dbReference>
<feature type="transmembrane region" description="Helical" evidence="6">
    <location>
        <begin position="29"/>
        <end position="48"/>
    </location>
</feature>
<dbReference type="GO" id="GO:0005829">
    <property type="term" value="C:cytosol"/>
    <property type="evidence" value="ECO:0007669"/>
    <property type="project" value="GOC"/>
</dbReference>
<dbReference type="Pfam" id="PF06814">
    <property type="entry name" value="GOST_TM"/>
    <property type="match status" value="1"/>
</dbReference>
<feature type="transmembrane region" description="Helical" evidence="6">
    <location>
        <begin position="54"/>
        <end position="70"/>
    </location>
</feature>
<protein>
    <recommendedName>
        <fullName evidence="7">GOST seven transmembrane domain-containing protein</fullName>
    </recommendedName>
</protein>
<feature type="transmembrane region" description="Helical" evidence="6">
    <location>
        <begin position="114"/>
        <end position="132"/>
    </location>
</feature>
<keyword evidence="4 6" id="KW-1133">Transmembrane helix</keyword>
<dbReference type="Proteomes" id="UP000594262">
    <property type="component" value="Unplaced"/>
</dbReference>
<dbReference type="InterPro" id="IPR009637">
    <property type="entry name" value="GPR107/GPR108-like"/>
</dbReference>
<comment type="subcellular location">
    <subcellularLocation>
        <location evidence="1">Membrane</location>
        <topology evidence="1">Multi-pass membrane protein</topology>
    </subcellularLocation>
</comment>
<dbReference type="OrthoDB" id="19932at2759"/>
<evidence type="ECO:0000259" key="7">
    <source>
        <dbReference type="Pfam" id="PF06814"/>
    </source>
</evidence>
<dbReference type="GO" id="GO:0042147">
    <property type="term" value="P:retrograde transport, endosome to Golgi"/>
    <property type="evidence" value="ECO:0007669"/>
    <property type="project" value="TreeGrafter"/>
</dbReference>
<dbReference type="GO" id="GO:0016020">
    <property type="term" value="C:membrane"/>
    <property type="evidence" value="ECO:0007669"/>
    <property type="project" value="UniProtKB-SubCell"/>
</dbReference>
<keyword evidence="3" id="KW-0732">Signal</keyword>
<keyword evidence="5 6" id="KW-0472">Membrane</keyword>
<feature type="domain" description="GOST seven transmembrane" evidence="7">
    <location>
        <begin position="38"/>
        <end position="217"/>
    </location>
</feature>
<evidence type="ECO:0000313" key="9">
    <source>
        <dbReference type="Proteomes" id="UP000594262"/>
    </source>
</evidence>
<evidence type="ECO:0000256" key="4">
    <source>
        <dbReference type="ARBA" id="ARBA00022989"/>
    </source>
</evidence>
<accession>A0A7M5V3D2</accession>
<evidence type="ECO:0000313" key="8">
    <source>
        <dbReference type="EnsemblMetazoa" id="CLYHEMP010642.2"/>
    </source>
</evidence>
<feature type="transmembrane region" description="Helical" evidence="6">
    <location>
        <begin position="77"/>
        <end position="94"/>
    </location>
</feature>
<feature type="transmembrane region" description="Helical" evidence="6">
    <location>
        <begin position="153"/>
        <end position="174"/>
    </location>
</feature>
<dbReference type="InterPro" id="IPR053937">
    <property type="entry name" value="GOST_TM"/>
</dbReference>
<name>A0A7M5V3D2_9CNID</name>
<evidence type="ECO:0000256" key="2">
    <source>
        <dbReference type="ARBA" id="ARBA00022692"/>
    </source>
</evidence>
<sequence>LKLVQICTHFSTLKNIYINININMRYKDISKLFSIITANGLLYFAEIVSCARRALARILVVIVSIGFGIVKPRLGQTLHKVMIVGGAYFILASVEACMRVRDENYFMGMTNKKMFALAPLAVLEVSIYCWIFKSVVQTTRTLRIRKNIIKLTLYRHFTNTLIFTVLASLAYMWIEEKIFNDCVPVTTFWLNEALCPVLFALILAVIMILWKPSINNQRYAFTPLDMDMDNEDEDDLTLSDAFG</sequence>
<dbReference type="PANTHER" id="PTHR21229">
    <property type="entry name" value="LUNG SEVEN TRANSMEMBRANE RECEPTOR"/>
    <property type="match status" value="1"/>
</dbReference>
<dbReference type="AlphaFoldDB" id="A0A7M5V3D2"/>
<dbReference type="EnsemblMetazoa" id="CLYHEMT010642.2">
    <property type="protein sequence ID" value="CLYHEMP010642.2"/>
    <property type="gene ID" value="CLYHEMG010642"/>
</dbReference>
<dbReference type="PANTHER" id="PTHR21229:SF1">
    <property type="entry name" value="GH17801P"/>
    <property type="match status" value="1"/>
</dbReference>
<feature type="transmembrane region" description="Helical" evidence="6">
    <location>
        <begin position="186"/>
        <end position="210"/>
    </location>
</feature>
<keyword evidence="9" id="KW-1185">Reference proteome</keyword>
<organism evidence="8 9">
    <name type="scientific">Clytia hemisphaerica</name>
    <dbReference type="NCBI Taxonomy" id="252671"/>
    <lineage>
        <taxon>Eukaryota</taxon>
        <taxon>Metazoa</taxon>
        <taxon>Cnidaria</taxon>
        <taxon>Hydrozoa</taxon>
        <taxon>Hydroidolina</taxon>
        <taxon>Leptothecata</taxon>
        <taxon>Obeliida</taxon>
        <taxon>Clytiidae</taxon>
        <taxon>Clytia</taxon>
    </lineage>
</organism>
<evidence type="ECO:0000256" key="3">
    <source>
        <dbReference type="ARBA" id="ARBA00022729"/>
    </source>
</evidence>